<evidence type="ECO:0000313" key="2">
    <source>
        <dbReference type="EMBL" id="KAJ3747499.1"/>
    </source>
</evidence>
<dbReference type="Gene3D" id="3.40.50.300">
    <property type="entry name" value="P-loop containing nucleotide triphosphate hydrolases"/>
    <property type="match status" value="1"/>
</dbReference>
<name>A0A9W8P5S5_9AGAR</name>
<gene>
    <name evidence="2" type="ORF">DFH05DRAFT_1480123</name>
</gene>
<dbReference type="InterPro" id="IPR039421">
    <property type="entry name" value="Type_1_exporter"/>
</dbReference>
<dbReference type="SUPFAM" id="SSF52540">
    <property type="entry name" value="P-loop containing nucleoside triphosphate hydrolases"/>
    <property type="match status" value="1"/>
</dbReference>
<keyword evidence="3" id="KW-1185">Reference proteome</keyword>
<evidence type="ECO:0000313" key="3">
    <source>
        <dbReference type="Proteomes" id="UP001142393"/>
    </source>
</evidence>
<dbReference type="GO" id="GO:0016887">
    <property type="term" value="F:ATP hydrolysis activity"/>
    <property type="evidence" value="ECO:0007669"/>
    <property type="project" value="InterPro"/>
</dbReference>
<sequence>MSLFMPGSCKQIKSAISKLDGGLNHHIQSISPNLSPGQIQLLALARSLLSGKKTILLDEATAALDEETDDSIQEDIQSSFKECTCITIAHRIKTIQDYDQVVGTESWV</sequence>
<dbReference type="Pfam" id="PF00005">
    <property type="entry name" value="ABC_tran"/>
    <property type="match status" value="1"/>
</dbReference>
<dbReference type="InterPro" id="IPR003439">
    <property type="entry name" value="ABC_transporter-like_ATP-bd"/>
</dbReference>
<dbReference type="InterPro" id="IPR027417">
    <property type="entry name" value="P-loop_NTPase"/>
</dbReference>
<reference evidence="2 3" key="1">
    <citation type="journal article" date="2023" name="Proc. Natl. Acad. Sci. U.S.A.">
        <title>A global phylogenomic analysis of the shiitake genus Lentinula.</title>
        <authorList>
            <person name="Sierra-Patev S."/>
            <person name="Min B."/>
            <person name="Naranjo-Ortiz M."/>
            <person name="Looney B."/>
            <person name="Konkel Z."/>
            <person name="Slot J.C."/>
            <person name="Sakamoto Y."/>
            <person name="Steenwyk J.L."/>
            <person name="Rokas A."/>
            <person name="Carro J."/>
            <person name="Camarero S."/>
            <person name="Ferreira P."/>
            <person name="Molpeceres G."/>
            <person name="Ruiz-Duenas F.J."/>
            <person name="Serrano A."/>
            <person name="Henrissat B."/>
            <person name="Drula E."/>
            <person name="Hughes K.W."/>
            <person name="Mata J.L."/>
            <person name="Ishikawa N.K."/>
            <person name="Vargas-Isla R."/>
            <person name="Ushijima S."/>
            <person name="Smith C.A."/>
            <person name="Donoghue J."/>
            <person name="Ahrendt S."/>
            <person name="Andreopoulos W."/>
            <person name="He G."/>
            <person name="LaButti K."/>
            <person name="Lipzen A."/>
            <person name="Ng V."/>
            <person name="Riley R."/>
            <person name="Sandor L."/>
            <person name="Barry K."/>
            <person name="Martinez A.T."/>
            <person name="Xiao Y."/>
            <person name="Gibbons J.G."/>
            <person name="Terashima K."/>
            <person name="Grigoriev I.V."/>
            <person name="Hibbett D."/>
        </authorList>
    </citation>
    <scope>NUCLEOTIDE SEQUENCE [LARGE SCALE GENOMIC DNA]</scope>
    <source>
        <strain evidence="2 3">TFB7810</strain>
    </source>
</reference>
<organism evidence="2 3">
    <name type="scientific">Lentinula detonsa</name>
    <dbReference type="NCBI Taxonomy" id="2804962"/>
    <lineage>
        <taxon>Eukaryota</taxon>
        <taxon>Fungi</taxon>
        <taxon>Dikarya</taxon>
        <taxon>Basidiomycota</taxon>
        <taxon>Agaricomycotina</taxon>
        <taxon>Agaricomycetes</taxon>
        <taxon>Agaricomycetidae</taxon>
        <taxon>Agaricales</taxon>
        <taxon>Marasmiineae</taxon>
        <taxon>Omphalotaceae</taxon>
        <taxon>Lentinula</taxon>
    </lineage>
</organism>
<accession>A0A9W8P5S5</accession>
<comment type="caution">
    <text evidence="2">The sequence shown here is derived from an EMBL/GenBank/DDBJ whole genome shotgun (WGS) entry which is preliminary data.</text>
</comment>
<feature type="domain" description="ABC transporter" evidence="1">
    <location>
        <begin position="11"/>
        <end position="62"/>
    </location>
</feature>
<dbReference type="Proteomes" id="UP001142393">
    <property type="component" value="Unassembled WGS sequence"/>
</dbReference>
<dbReference type="EMBL" id="JANVFU010000003">
    <property type="protein sequence ID" value="KAJ3747499.1"/>
    <property type="molecule type" value="Genomic_DNA"/>
</dbReference>
<keyword evidence="2" id="KW-0378">Hydrolase</keyword>
<dbReference type="GO" id="GO:0005524">
    <property type="term" value="F:ATP binding"/>
    <property type="evidence" value="ECO:0007669"/>
    <property type="project" value="InterPro"/>
</dbReference>
<protein>
    <submittedName>
        <fullName evidence="2">P-loop containing nucleoside triphosphate hydrolase protein</fullName>
    </submittedName>
</protein>
<evidence type="ECO:0000259" key="1">
    <source>
        <dbReference type="Pfam" id="PF00005"/>
    </source>
</evidence>
<proteinExistence type="predicted"/>
<dbReference type="AlphaFoldDB" id="A0A9W8P5S5"/>
<dbReference type="PANTHER" id="PTHR43394">
    <property type="entry name" value="ATP-DEPENDENT PERMEASE MDL1, MITOCHONDRIAL"/>
    <property type="match status" value="1"/>
</dbReference>